<dbReference type="InterPro" id="IPR003369">
    <property type="entry name" value="TatA/B/E"/>
</dbReference>
<reference evidence="11" key="1">
    <citation type="submission" date="2021-01" db="EMBL/GenBank/DDBJ databases">
        <title>Whole genome shotgun sequence of Cellulomonas chitinilytica NBRC 110799.</title>
        <authorList>
            <person name="Komaki H."/>
            <person name="Tamura T."/>
        </authorList>
    </citation>
    <scope>NUCLEOTIDE SEQUENCE</scope>
    <source>
        <strain evidence="11">NBRC 110799</strain>
    </source>
</reference>
<evidence type="ECO:0000256" key="4">
    <source>
        <dbReference type="ARBA" id="ARBA00022692"/>
    </source>
</evidence>
<dbReference type="GO" id="GO:0033281">
    <property type="term" value="C:TAT protein transport complex"/>
    <property type="evidence" value="ECO:0007669"/>
    <property type="project" value="UniProtKB-UniRule"/>
</dbReference>
<evidence type="ECO:0000313" key="11">
    <source>
        <dbReference type="EMBL" id="GIG20334.1"/>
    </source>
</evidence>
<evidence type="ECO:0000313" key="12">
    <source>
        <dbReference type="Proteomes" id="UP000632740"/>
    </source>
</evidence>
<dbReference type="GO" id="GO:0008320">
    <property type="term" value="F:protein transmembrane transporter activity"/>
    <property type="evidence" value="ECO:0007669"/>
    <property type="project" value="UniProtKB-UniRule"/>
</dbReference>
<dbReference type="PANTHER" id="PTHR42982:SF8">
    <property type="entry name" value="SEC-INDEPENDENT PROTEIN TRANSLOCASE PROTEIN TATA"/>
    <property type="match status" value="1"/>
</dbReference>
<sequence length="75" mass="8373">MFRNGLQFWHIIIIVVLVVLLFGANRLPGLAKSVGQSMKIFRDEVKDLREPDGDKKPTSDRPTDEPTEGGTPPKV</sequence>
<keyword evidence="5 9" id="KW-0653">Protein transport</keyword>
<evidence type="ECO:0000256" key="2">
    <source>
        <dbReference type="ARBA" id="ARBA00022448"/>
    </source>
</evidence>
<dbReference type="HAMAP" id="MF_00236">
    <property type="entry name" value="TatA_E"/>
    <property type="match status" value="1"/>
</dbReference>
<comment type="similarity">
    <text evidence="9">Belongs to the TatA/E family.</text>
</comment>
<evidence type="ECO:0000256" key="6">
    <source>
        <dbReference type="ARBA" id="ARBA00022989"/>
    </source>
</evidence>
<gene>
    <name evidence="9" type="primary">tatA</name>
    <name evidence="11" type="ORF">Cch01nite_10580</name>
</gene>
<dbReference type="NCBIfam" id="TIGR01411">
    <property type="entry name" value="tatAE"/>
    <property type="match status" value="1"/>
</dbReference>
<evidence type="ECO:0000256" key="7">
    <source>
        <dbReference type="ARBA" id="ARBA00023010"/>
    </source>
</evidence>
<feature type="region of interest" description="Disordered" evidence="10">
    <location>
        <begin position="45"/>
        <end position="75"/>
    </location>
</feature>
<evidence type="ECO:0000256" key="10">
    <source>
        <dbReference type="SAM" id="MobiDB-lite"/>
    </source>
</evidence>
<protein>
    <recommendedName>
        <fullName evidence="9">Sec-independent protein translocase protein TatA</fullName>
    </recommendedName>
</protein>
<keyword evidence="12" id="KW-1185">Reference proteome</keyword>
<comment type="caution">
    <text evidence="11">The sequence shown here is derived from an EMBL/GenBank/DDBJ whole genome shotgun (WGS) entry which is preliminary data.</text>
</comment>
<comment type="function">
    <text evidence="9">Part of the twin-arginine translocation (Tat) system that transports large folded proteins containing a characteristic twin-arginine motif in their signal peptide across membranes. TatA could form the protein-conducting channel of the Tat system.</text>
</comment>
<proteinExistence type="inferred from homology"/>
<keyword evidence="8 9" id="KW-0472">Membrane</keyword>
<name>A0A919U1N7_9CELL</name>
<dbReference type="AlphaFoldDB" id="A0A919U1N7"/>
<keyword evidence="7 9" id="KW-0811">Translocation</keyword>
<organism evidence="11 12">
    <name type="scientific">Cellulomonas chitinilytica</name>
    <dbReference type="NCBI Taxonomy" id="398759"/>
    <lineage>
        <taxon>Bacteria</taxon>
        <taxon>Bacillati</taxon>
        <taxon>Actinomycetota</taxon>
        <taxon>Actinomycetes</taxon>
        <taxon>Micrococcales</taxon>
        <taxon>Cellulomonadaceae</taxon>
        <taxon>Cellulomonas</taxon>
    </lineage>
</organism>
<dbReference type="PANTHER" id="PTHR42982">
    <property type="entry name" value="SEC-INDEPENDENT PROTEIN TRANSLOCASE PROTEIN TATA"/>
    <property type="match status" value="1"/>
</dbReference>
<keyword evidence="6 9" id="KW-1133">Transmembrane helix</keyword>
<dbReference type="Pfam" id="PF02416">
    <property type="entry name" value="TatA_B_E"/>
    <property type="match status" value="1"/>
</dbReference>
<accession>A0A919U1N7</accession>
<dbReference type="InterPro" id="IPR006312">
    <property type="entry name" value="TatA/E"/>
</dbReference>
<dbReference type="RefSeq" id="WP_203749585.1">
    <property type="nucleotide sequence ID" value="NZ_BONK01000003.1"/>
</dbReference>
<evidence type="ECO:0000256" key="9">
    <source>
        <dbReference type="HAMAP-Rule" id="MF_00236"/>
    </source>
</evidence>
<evidence type="ECO:0000256" key="1">
    <source>
        <dbReference type="ARBA" id="ARBA00004162"/>
    </source>
</evidence>
<dbReference type="Gene3D" id="1.20.5.3310">
    <property type="match status" value="1"/>
</dbReference>
<keyword evidence="4 9" id="KW-0812">Transmembrane</keyword>
<evidence type="ECO:0000256" key="8">
    <source>
        <dbReference type="ARBA" id="ARBA00023136"/>
    </source>
</evidence>
<evidence type="ECO:0000256" key="3">
    <source>
        <dbReference type="ARBA" id="ARBA00022475"/>
    </source>
</evidence>
<keyword evidence="3 9" id="KW-1003">Cell membrane</keyword>
<keyword evidence="2 9" id="KW-0813">Transport</keyword>
<feature type="transmembrane region" description="Helical" evidence="9">
    <location>
        <begin position="6"/>
        <end position="24"/>
    </location>
</feature>
<comment type="subunit">
    <text evidence="9">The Tat system comprises two distinct complexes: a TatABC complex, containing multiple copies of TatA, TatB and TatC subunits, and a separate TatA complex, containing only TatA subunits. Substrates initially bind to the TatABC complex, which probably triggers association of the separate TatA complex to form the active translocon.</text>
</comment>
<dbReference type="Proteomes" id="UP000632740">
    <property type="component" value="Unassembled WGS sequence"/>
</dbReference>
<evidence type="ECO:0000256" key="5">
    <source>
        <dbReference type="ARBA" id="ARBA00022927"/>
    </source>
</evidence>
<dbReference type="GO" id="GO:0043953">
    <property type="term" value="P:protein transport by the Tat complex"/>
    <property type="evidence" value="ECO:0007669"/>
    <property type="project" value="UniProtKB-UniRule"/>
</dbReference>
<feature type="compositionally biased region" description="Basic and acidic residues" evidence="10">
    <location>
        <begin position="45"/>
        <end position="64"/>
    </location>
</feature>
<comment type="subcellular location">
    <subcellularLocation>
        <location evidence="1 9">Cell membrane</location>
        <topology evidence="1 9">Single-pass membrane protein</topology>
    </subcellularLocation>
</comment>
<dbReference type="EMBL" id="BONK01000003">
    <property type="protein sequence ID" value="GIG20334.1"/>
    <property type="molecule type" value="Genomic_DNA"/>
</dbReference>